<dbReference type="AlphaFoldDB" id="A0A9P3C7G6"/>
<dbReference type="EMBL" id="BOPL01000011">
    <property type="protein sequence ID" value="GIK06586.1"/>
    <property type="molecule type" value="Genomic_DNA"/>
</dbReference>
<gene>
    <name evidence="2" type="ORF">Aspvir_002236</name>
</gene>
<protein>
    <submittedName>
        <fullName evidence="2">Uncharacterized protein</fullName>
    </submittedName>
</protein>
<proteinExistence type="predicted"/>
<sequence length="134" mass="14321">MLSQRYTSRQRGQSCLCHGTSYRARGERLHGQPDGLGHRLDDFEDKAAAVSDGVSVIVGPDVDVVMEELVEDISFTPDGSAGLKPMHALGREIPLISIPSTTASMAGFDGWLRWLASMAGFAGVLCLVHPGSSH</sequence>
<comment type="caution">
    <text evidence="2">The sequence shown here is derived from an EMBL/GenBank/DDBJ whole genome shotgun (WGS) entry which is preliminary data.</text>
</comment>
<organism evidence="2 3">
    <name type="scientific">Aspergillus viridinutans</name>
    <dbReference type="NCBI Taxonomy" id="75553"/>
    <lineage>
        <taxon>Eukaryota</taxon>
        <taxon>Fungi</taxon>
        <taxon>Dikarya</taxon>
        <taxon>Ascomycota</taxon>
        <taxon>Pezizomycotina</taxon>
        <taxon>Eurotiomycetes</taxon>
        <taxon>Eurotiomycetidae</taxon>
        <taxon>Eurotiales</taxon>
        <taxon>Aspergillaceae</taxon>
        <taxon>Aspergillus</taxon>
        <taxon>Aspergillus subgen. Fumigati</taxon>
    </lineage>
</organism>
<keyword evidence="1" id="KW-0812">Transmembrane</keyword>
<name>A0A9P3C7G6_ASPVI</name>
<dbReference type="Proteomes" id="UP000710440">
    <property type="component" value="Unassembled WGS sequence"/>
</dbReference>
<reference evidence="2 3" key="1">
    <citation type="submission" date="2021-02" db="EMBL/GenBank/DDBJ databases">
        <title>Pan-genome distribution and transcriptional activeness of fungal secondary metabolism genes in Aspergillus section Fumigati.</title>
        <authorList>
            <person name="Takahashi H."/>
            <person name="Umemura M."/>
            <person name="Ninomiya A."/>
            <person name="Kusuya Y."/>
            <person name="Urayama S."/>
            <person name="Shimizu M."/>
            <person name="Watanabe A."/>
            <person name="Kamei K."/>
            <person name="Yaguchi T."/>
            <person name="Hagiwara D."/>
        </authorList>
    </citation>
    <scope>NUCLEOTIDE SEQUENCE [LARGE SCALE GENOMIC DNA]</scope>
    <source>
        <strain evidence="2 3">IFM 47045</strain>
    </source>
</reference>
<evidence type="ECO:0000256" key="1">
    <source>
        <dbReference type="SAM" id="Phobius"/>
    </source>
</evidence>
<evidence type="ECO:0000313" key="2">
    <source>
        <dbReference type="EMBL" id="GIK06586.1"/>
    </source>
</evidence>
<keyword evidence="1" id="KW-1133">Transmembrane helix</keyword>
<accession>A0A9P3C7G6</accession>
<keyword evidence="1" id="KW-0472">Membrane</keyword>
<evidence type="ECO:0000313" key="3">
    <source>
        <dbReference type="Proteomes" id="UP000710440"/>
    </source>
</evidence>
<dbReference type="RefSeq" id="XP_043129772.1">
    <property type="nucleotide sequence ID" value="XM_043273837.1"/>
</dbReference>
<feature type="transmembrane region" description="Helical" evidence="1">
    <location>
        <begin position="111"/>
        <end position="131"/>
    </location>
</feature>
<keyword evidence="3" id="KW-1185">Reference proteome</keyword>
<dbReference type="GeneID" id="66930218"/>